<dbReference type="SMART" id="SM00829">
    <property type="entry name" value="PKS_ER"/>
    <property type="match status" value="1"/>
</dbReference>
<dbReference type="GO" id="GO:0016651">
    <property type="term" value="F:oxidoreductase activity, acting on NAD(P)H"/>
    <property type="evidence" value="ECO:0007669"/>
    <property type="project" value="InterPro"/>
</dbReference>
<sequence length="350" mass="36895">MSTPNRGLWILQDGSVEVRTITSSREPDEGEARIKVLYSGINPADTKHVAYGICDTVIGYDFCGVVDKAGPGFPFGVGEVIAGSTPSGVGRPDKYGTHQNFITYPANEYAFKVPAHLPPEHAACLKVAVRSAADGLFVHLGLPLPGEQQSVPAGGLLVWGGTTSMGICAIQLAKAIGVHPVIVTASPKNHETLVQLGATACFDYKDDNVKAVIENYVSEQGTTIAWAFETVGSSDPPTADLAAACVGPLAKVVAARAHPNYPSVYAAKETSATIRTPAGGEITVPSKPEEAQRGQKALLWAIENYGTKFRIPNVHVLEDKKSSSEVIEILKAVAKGKAGFGKFVLKHPIA</sequence>
<evidence type="ECO:0000256" key="2">
    <source>
        <dbReference type="ARBA" id="ARBA00023002"/>
    </source>
</evidence>
<name>A0A9N9UYA6_9HYPO</name>
<feature type="domain" description="Enoyl reductase (ER)" evidence="3">
    <location>
        <begin position="14"/>
        <end position="284"/>
    </location>
</feature>
<proteinExistence type="inferred from homology"/>
<protein>
    <recommendedName>
        <fullName evidence="3">Enoyl reductase (ER) domain-containing protein</fullName>
    </recommendedName>
</protein>
<dbReference type="SUPFAM" id="SSF50129">
    <property type="entry name" value="GroES-like"/>
    <property type="match status" value="1"/>
</dbReference>
<dbReference type="Proteomes" id="UP000696573">
    <property type="component" value="Unassembled WGS sequence"/>
</dbReference>
<evidence type="ECO:0000256" key="1">
    <source>
        <dbReference type="ARBA" id="ARBA00008072"/>
    </source>
</evidence>
<reference evidence="4" key="1">
    <citation type="submission" date="2021-10" db="EMBL/GenBank/DDBJ databases">
        <authorList>
            <person name="Piombo E."/>
        </authorList>
    </citation>
    <scope>NUCLEOTIDE SEQUENCE</scope>
</reference>
<evidence type="ECO:0000259" key="3">
    <source>
        <dbReference type="SMART" id="SM00829"/>
    </source>
</evidence>
<dbReference type="InterPro" id="IPR036291">
    <property type="entry name" value="NAD(P)-bd_dom_sf"/>
</dbReference>
<dbReference type="Pfam" id="PF00107">
    <property type="entry name" value="ADH_zinc_N"/>
    <property type="match status" value="1"/>
</dbReference>
<gene>
    <name evidence="4" type="ORF">CRHIZ90672A_00007834</name>
</gene>
<accession>A0A9N9UYA6</accession>
<dbReference type="Gene3D" id="3.40.50.720">
    <property type="entry name" value="NAD(P)-binding Rossmann-like Domain"/>
    <property type="match status" value="1"/>
</dbReference>
<dbReference type="InterPro" id="IPR013149">
    <property type="entry name" value="ADH-like_C"/>
</dbReference>
<keyword evidence="5" id="KW-1185">Reference proteome</keyword>
<dbReference type="EMBL" id="CABFNQ020000451">
    <property type="protein sequence ID" value="CAH0015643.1"/>
    <property type="molecule type" value="Genomic_DNA"/>
</dbReference>
<dbReference type="CDD" id="cd08249">
    <property type="entry name" value="enoyl_reductase_like"/>
    <property type="match status" value="1"/>
</dbReference>
<dbReference type="Pfam" id="PF08240">
    <property type="entry name" value="ADH_N"/>
    <property type="match status" value="1"/>
</dbReference>
<dbReference type="InterPro" id="IPR047122">
    <property type="entry name" value="Trans-enoyl_RdTase-like"/>
</dbReference>
<organism evidence="4 5">
    <name type="scientific">Clonostachys rhizophaga</name>
    <dbReference type="NCBI Taxonomy" id="160324"/>
    <lineage>
        <taxon>Eukaryota</taxon>
        <taxon>Fungi</taxon>
        <taxon>Dikarya</taxon>
        <taxon>Ascomycota</taxon>
        <taxon>Pezizomycotina</taxon>
        <taxon>Sordariomycetes</taxon>
        <taxon>Hypocreomycetidae</taxon>
        <taxon>Hypocreales</taxon>
        <taxon>Bionectriaceae</taxon>
        <taxon>Clonostachys</taxon>
    </lineage>
</organism>
<comment type="similarity">
    <text evidence="1">Belongs to the zinc-containing alcohol dehydrogenase family.</text>
</comment>
<dbReference type="OrthoDB" id="10257049at2759"/>
<dbReference type="PANTHER" id="PTHR45348">
    <property type="entry name" value="HYPOTHETICAL OXIDOREDUCTASE (EUROFUNG)"/>
    <property type="match status" value="1"/>
</dbReference>
<evidence type="ECO:0000313" key="5">
    <source>
        <dbReference type="Proteomes" id="UP000696573"/>
    </source>
</evidence>
<dbReference type="InterPro" id="IPR020843">
    <property type="entry name" value="ER"/>
</dbReference>
<comment type="caution">
    <text evidence="4">The sequence shown here is derived from an EMBL/GenBank/DDBJ whole genome shotgun (WGS) entry which is preliminary data.</text>
</comment>
<evidence type="ECO:0000313" key="4">
    <source>
        <dbReference type="EMBL" id="CAH0015643.1"/>
    </source>
</evidence>
<dbReference type="AlphaFoldDB" id="A0A9N9UYA6"/>
<keyword evidence="2" id="KW-0560">Oxidoreductase</keyword>
<dbReference type="SUPFAM" id="SSF51735">
    <property type="entry name" value="NAD(P)-binding Rossmann-fold domains"/>
    <property type="match status" value="1"/>
</dbReference>
<dbReference type="InterPro" id="IPR013154">
    <property type="entry name" value="ADH-like_N"/>
</dbReference>
<dbReference type="InterPro" id="IPR011032">
    <property type="entry name" value="GroES-like_sf"/>
</dbReference>
<dbReference type="Gene3D" id="3.90.180.10">
    <property type="entry name" value="Medium-chain alcohol dehydrogenases, catalytic domain"/>
    <property type="match status" value="1"/>
</dbReference>
<dbReference type="PANTHER" id="PTHR45348:SF7">
    <property type="entry name" value="ZINC BINDING OXIDOREDUCTASE, PUTATIVE-RELATED"/>
    <property type="match status" value="1"/>
</dbReference>